<keyword evidence="2 7" id="KW-0732">Signal</keyword>
<dbReference type="PANTHER" id="PTHR12370:SF3">
    <property type="entry name" value="PHOSPHOLIPASE B-LIKE 2-RELATED"/>
    <property type="match status" value="1"/>
</dbReference>
<evidence type="ECO:0000313" key="8">
    <source>
        <dbReference type="EMBL" id="KAJ3428103.1"/>
    </source>
</evidence>
<dbReference type="InterPro" id="IPR007000">
    <property type="entry name" value="PLipase_B-like"/>
</dbReference>
<dbReference type="GO" id="GO:0004620">
    <property type="term" value="F:phospholipase activity"/>
    <property type="evidence" value="ECO:0007669"/>
    <property type="project" value="InterPro"/>
</dbReference>
<dbReference type="PANTHER" id="PTHR12370">
    <property type="entry name" value="PHOSPHOLIPASE B-RELATED"/>
    <property type="match status" value="1"/>
</dbReference>
<dbReference type="Pfam" id="PF04916">
    <property type="entry name" value="Phospholip_B"/>
    <property type="match status" value="1"/>
</dbReference>
<keyword evidence="4 7" id="KW-0442">Lipid degradation</keyword>
<evidence type="ECO:0000256" key="7">
    <source>
        <dbReference type="RuleBase" id="RU364138"/>
    </source>
</evidence>
<protein>
    <recommendedName>
        <fullName evidence="7">Phospholipase B-like</fullName>
        <ecNumber evidence="7">3.1.1.-</ecNumber>
    </recommendedName>
</protein>
<dbReference type="EMBL" id="JANTQA010000060">
    <property type="protein sequence ID" value="KAJ3428103.1"/>
    <property type="molecule type" value="Genomic_DNA"/>
</dbReference>
<gene>
    <name evidence="8" type="ORF">M0812_25735</name>
</gene>
<keyword evidence="5 7" id="KW-0443">Lipid metabolism</keyword>
<dbReference type="GO" id="GO:0009395">
    <property type="term" value="P:phospholipid catabolic process"/>
    <property type="evidence" value="ECO:0007669"/>
    <property type="project" value="TreeGrafter"/>
</dbReference>
<evidence type="ECO:0000256" key="2">
    <source>
        <dbReference type="ARBA" id="ARBA00022729"/>
    </source>
</evidence>
<comment type="caution">
    <text evidence="8">The sequence shown here is derived from an EMBL/GenBank/DDBJ whole genome shotgun (WGS) entry which is preliminary data.</text>
</comment>
<comment type="similarity">
    <text evidence="1 7">Belongs to the phospholipase B-like family.</text>
</comment>
<dbReference type="AlphaFoldDB" id="A0AAV7YKI7"/>
<evidence type="ECO:0000256" key="6">
    <source>
        <dbReference type="ARBA" id="ARBA00023180"/>
    </source>
</evidence>
<accession>A0AAV7YKI7</accession>
<keyword evidence="3 7" id="KW-0378">Hydrolase</keyword>
<name>A0AAV7YKI7_9EUKA</name>
<evidence type="ECO:0000256" key="3">
    <source>
        <dbReference type="ARBA" id="ARBA00022801"/>
    </source>
</evidence>
<dbReference type="Proteomes" id="UP001146793">
    <property type="component" value="Unassembled WGS sequence"/>
</dbReference>
<dbReference type="EC" id="3.1.1.-" evidence="7"/>
<dbReference type="GO" id="GO:0005576">
    <property type="term" value="C:extracellular region"/>
    <property type="evidence" value="ECO:0007669"/>
    <property type="project" value="TreeGrafter"/>
</dbReference>
<feature type="chain" id="PRO_5043099987" description="Phospholipase B-like" evidence="7">
    <location>
        <begin position="20"/>
        <end position="553"/>
    </location>
</feature>
<evidence type="ECO:0000256" key="1">
    <source>
        <dbReference type="ARBA" id="ARBA00007835"/>
    </source>
</evidence>
<proteinExistence type="inferred from homology"/>
<evidence type="ECO:0000256" key="4">
    <source>
        <dbReference type="ARBA" id="ARBA00022963"/>
    </source>
</evidence>
<dbReference type="Gene3D" id="3.60.60.30">
    <property type="match status" value="1"/>
</dbReference>
<feature type="signal peptide" evidence="7">
    <location>
        <begin position="1"/>
        <end position="19"/>
    </location>
</feature>
<evidence type="ECO:0000256" key="5">
    <source>
        <dbReference type="ARBA" id="ARBA00023098"/>
    </source>
</evidence>
<comment type="function">
    <text evidence="7">Putative phospholipase.</text>
</comment>
<evidence type="ECO:0000313" key="9">
    <source>
        <dbReference type="Proteomes" id="UP001146793"/>
    </source>
</evidence>
<sequence>MKFLLILLTILALLSLCNTTTYTGSVYFSTDTSTYTYKQGMDTDAVSYAKFDDTLFEKGFGRLHLYTNKDYGDYIQMYAAGFLEGHLTQERIWNQFSNFKVGSLQDYNSTTWPKKLTDWMQKNIDYTRQQCENPTDDLHTQFCYNLKQFDGLLDGYNQASSTDQQISEMGLWLFQSQGDLDDLGIAVFLDSEDQKEREEAISKVHSSEWHDNHHHCTGLVKVLPDHSDIFFSQVTWSAYFTLSRIFKQYTLNLNQGGNKASTIIFSSYPGMLFSVDDFYITDQKLCVLETTFNIFNDSLYIKYVTHNTNTFLTWIRVQAINRLAVSGKTWVDNMKVVNSGTYNNQWLVIDMKEFKPGRKLKEGLLWELEMIPGYEYYQDRTVQWLNTKTYYPSINTPENTTLFDLAGFPAKVKEDGNYWSYWYNARMKIMERDVNDKIQNYDDFKSFMRYNNYLNDPLSNDDPAQSIASRYDLRTTHTTKKKFKKAPFGALDAKTTNYQFVQDMKFSLISSPTYVNNLPIWEFGVPPLDSCPWQGLPKSWQFDWDEFQSEQPN</sequence>
<keyword evidence="6" id="KW-0325">Glycoprotein</keyword>
<organism evidence="8 9">
    <name type="scientific">Anaeramoeba flamelloides</name>
    <dbReference type="NCBI Taxonomy" id="1746091"/>
    <lineage>
        <taxon>Eukaryota</taxon>
        <taxon>Metamonada</taxon>
        <taxon>Anaeramoebidae</taxon>
        <taxon>Anaeramoeba</taxon>
    </lineage>
</organism>
<reference evidence="8" key="1">
    <citation type="submission" date="2022-08" db="EMBL/GenBank/DDBJ databases">
        <title>Novel sulphate-reducing endosymbionts in the free-living metamonad Anaeramoeba.</title>
        <authorList>
            <person name="Jerlstrom-Hultqvist J."/>
            <person name="Cepicka I."/>
            <person name="Gallot-Lavallee L."/>
            <person name="Salas-Leiva D."/>
            <person name="Curtis B.A."/>
            <person name="Zahonova K."/>
            <person name="Pipaliya S."/>
            <person name="Dacks J."/>
            <person name="Roger A.J."/>
        </authorList>
    </citation>
    <scope>NUCLEOTIDE SEQUENCE</scope>
    <source>
        <strain evidence="8">Busselton2</strain>
    </source>
</reference>